<sequence>MYPRQLARTGRFSFGAPRAFTVAPDGRRVVFLRTRAGDDPVSCLWCWDADGGERLLADPVELGAGGGGAEGVPPEEAARRERARERTSGITGYATDAAVGVVAFALAGRLWTVPADGGGVPREVPVAGHVTDPRPDPTGARIAYVSGGALRVTEIDGTGDRALAEPEGPDVRYGLAEHVAAESMGRMRGYWWAPDGGGLLVARVDESGVGRWWIGDPSDPARPPRAVRYPAAGTANAEVTAWVLGVDGTRTEVVWDRAGFEYLTDAAWDGHGIRLAVQSRDQRTLRVLAADPADGTTRTVDERRDAAWVELVPGALTRTASGTPVHVVEDEETRRLRIGAEALTPPGLQVRAVLGADGERVFFTASDEPTETHVWSHHPAEGFTRVSREPGVHSATAAGGTLVLDSRTESGDSVTVWRDGAVAGRIASSAEEPLIRPRPVRFHCGERAIRTALYLPSWYEPSRGALPVLLTPYGGPGMQVVRRDGAWDAGLAQWFAEAGFAVVVADGRGTPGRGPAWEKWSHGDKVGAALEDQVAALHAVARERPELDLSRVAIRGWSYGGHLAAAAVLRRPDVFHAAVAGAAPFDQRWYDTHWQERFLGHPDEHPEAYDRSSLIAEAPALRRPLLMIHGVLDDNVAVAHTLRMSAALLAAGRPHSVLPLPGATHRVTDAAQSVRLHRYELDFLRRALASPVV</sequence>
<reference evidence="4" key="1">
    <citation type="submission" date="2011-12" db="EMBL/GenBank/DDBJ databases">
        <title>Complete genome sequence of Streptomyces cattleya strain DSM 46488.</title>
        <authorList>
            <person name="Ou H.-Y."/>
            <person name="Li P."/>
            <person name="Zhao C."/>
            <person name="O'Hagan D."/>
            <person name="Deng Z."/>
        </authorList>
    </citation>
    <scope>NUCLEOTIDE SEQUENCE [LARGE SCALE GENOMIC DNA]</scope>
    <source>
        <strain evidence="4">ATCC 35852 / DSM 46488 / JCM 4925 / NBRC 14057 / NRRL 8057</strain>
    </source>
</reference>
<protein>
    <submittedName>
        <fullName evidence="3">Peptidase S9 prolyl oligopeptidase active site domain protein</fullName>
    </submittedName>
</protein>
<evidence type="ECO:0000313" key="4">
    <source>
        <dbReference type="Proteomes" id="UP000007842"/>
    </source>
</evidence>
<dbReference type="Pfam" id="PF00326">
    <property type="entry name" value="Peptidase_S9"/>
    <property type="match status" value="1"/>
</dbReference>
<dbReference type="PRINTS" id="PR00862">
    <property type="entry name" value="PROLIGOPTASE"/>
</dbReference>
<dbReference type="STRING" id="1003195.SCATT_06940"/>
<dbReference type="Pfam" id="PF00930">
    <property type="entry name" value="DPPIV_N"/>
    <property type="match status" value="1"/>
</dbReference>
<organism evidence="3 4">
    <name type="scientific">Streptantibioticus cattleyicolor (strain ATCC 35852 / DSM 46488 / JCM 4925 / NBRC 14057 / NRRL 8057)</name>
    <name type="common">Streptomyces cattleya</name>
    <dbReference type="NCBI Taxonomy" id="1003195"/>
    <lineage>
        <taxon>Bacteria</taxon>
        <taxon>Bacillati</taxon>
        <taxon>Actinomycetota</taxon>
        <taxon>Actinomycetes</taxon>
        <taxon>Kitasatosporales</taxon>
        <taxon>Streptomycetaceae</taxon>
        <taxon>Streptantibioticus</taxon>
    </lineage>
</organism>
<dbReference type="Gene3D" id="2.140.10.30">
    <property type="entry name" value="Dipeptidylpeptidase IV, N-terminal domain"/>
    <property type="match status" value="1"/>
</dbReference>
<dbReference type="KEGG" id="scy:SCATT_06940"/>
<proteinExistence type="predicted"/>
<dbReference type="InterPro" id="IPR029058">
    <property type="entry name" value="AB_hydrolase_fold"/>
</dbReference>
<gene>
    <name evidence="3" type="ordered locus">SCATT_06940</name>
</gene>
<dbReference type="InterPro" id="IPR002469">
    <property type="entry name" value="Peptidase_S9B_N"/>
</dbReference>
<evidence type="ECO:0000259" key="2">
    <source>
        <dbReference type="Pfam" id="PF00930"/>
    </source>
</evidence>
<dbReference type="MEROPS" id="S09.073"/>
<dbReference type="PANTHER" id="PTHR11731">
    <property type="entry name" value="PROTEASE FAMILY S9B,C DIPEPTIDYL-PEPTIDASE IV-RELATED"/>
    <property type="match status" value="1"/>
</dbReference>
<evidence type="ECO:0000259" key="1">
    <source>
        <dbReference type="Pfam" id="PF00326"/>
    </source>
</evidence>
<keyword evidence="4" id="KW-1185">Reference proteome</keyword>
<dbReference type="InterPro" id="IPR001375">
    <property type="entry name" value="Peptidase_S9_cat"/>
</dbReference>
<dbReference type="Gene3D" id="3.40.50.1820">
    <property type="entry name" value="alpha/beta hydrolase"/>
    <property type="match status" value="1"/>
</dbReference>
<dbReference type="SUPFAM" id="SSF82171">
    <property type="entry name" value="DPP6 N-terminal domain-like"/>
    <property type="match status" value="1"/>
</dbReference>
<dbReference type="HOGENOM" id="CLU_006105_2_1_11"/>
<dbReference type="GO" id="GO:0004252">
    <property type="term" value="F:serine-type endopeptidase activity"/>
    <property type="evidence" value="ECO:0007669"/>
    <property type="project" value="InterPro"/>
</dbReference>
<dbReference type="eggNOG" id="COG1506">
    <property type="taxonomic scope" value="Bacteria"/>
</dbReference>
<name>G8WVX2_STREN</name>
<evidence type="ECO:0000313" key="3">
    <source>
        <dbReference type="EMBL" id="AEW93065.1"/>
    </source>
</evidence>
<dbReference type="InterPro" id="IPR050278">
    <property type="entry name" value="Serine_Prot_S9B/DPPIV"/>
</dbReference>
<dbReference type="InterPro" id="IPR002470">
    <property type="entry name" value="Peptidase_S9A"/>
</dbReference>
<accession>G8WVX2</accession>
<dbReference type="SUPFAM" id="SSF53474">
    <property type="entry name" value="alpha/beta-Hydrolases"/>
    <property type="match status" value="1"/>
</dbReference>
<dbReference type="PANTHER" id="PTHR11731:SF193">
    <property type="entry name" value="DIPEPTIDYL PEPTIDASE 9"/>
    <property type="match status" value="1"/>
</dbReference>
<dbReference type="GO" id="GO:0008239">
    <property type="term" value="F:dipeptidyl-peptidase activity"/>
    <property type="evidence" value="ECO:0007669"/>
    <property type="project" value="TreeGrafter"/>
</dbReference>
<feature type="domain" description="Peptidase S9 prolyl oligopeptidase catalytic" evidence="1">
    <location>
        <begin position="492"/>
        <end position="689"/>
    </location>
</feature>
<dbReference type="AlphaFoldDB" id="G8WVX2"/>
<dbReference type="Proteomes" id="UP000007842">
    <property type="component" value="Chromosome"/>
</dbReference>
<dbReference type="GO" id="GO:0006508">
    <property type="term" value="P:proteolysis"/>
    <property type="evidence" value="ECO:0007669"/>
    <property type="project" value="InterPro"/>
</dbReference>
<dbReference type="PATRIC" id="fig|1003195.29.peg.699"/>
<dbReference type="EMBL" id="CP003219">
    <property type="protein sequence ID" value="AEW93065.1"/>
    <property type="molecule type" value="Genomic_DNA"/>
</dbReference>
<feature type="domain" description="Dipeptidylpeptidase IV N-terminal" evidence="2">
    <location>
        <begin position="128"/>
        <end position="393"/>
    </location>
</feature>